<evidence type="ECO:0000256" key="1">
    <source>
        <dbReference type="ARBA" id="ARBA00001962"/>
    </source>
</evidence>
<dbReference type="Pfam" id="PF25137">
    <property type="entry name" value="ADH_Fe_C"/>
    <property type="match status" value="1"/>
</dbReference>
<comment type="similarity">
    <text evidence="2">Belongs to the iron-containing alcohol dehydrogenase family.</text>
</comment>
<comment type="cofactor">
    <cofactor evidence="1">
        <name>Fe cation</name>
        <dbReference type="ChEBI" id="CHEBI:24875"/>
    </cofactor>
</comment>
<dbReference type="AlphaFoldDB" id="A0A7Z0I2K8"/>
<evidence type="ECO:0000313" key="8">
    <source>
        <dbReference type="EMBL" id="NYS26432.1"/>
    </source>
</evidence>
<dbReference type="Proteomes" id="UP000529417">
    <property type="component" value="Unassembled WGS sequence"/>
</dbReference>
<feature type="domain" description="Alcohol dehydrogenase iron-type/glycerol dehydrogenase GldA" evidence="6">
    <location>
        <begin position="7"/>
        <end position="178"/>
    </location>
</feature>
<dbReference type="CDD" id="cd08182">
    <property type="entry name" value="HEPD"/>
    <property type="match status" value="1"/>
</dbReference>
<keyword evidence="4" id="KW-0520">NAD</keyword>
<dbReference type="InterPro" id="IPR035873">
    <property type="entry name" value="PhpC"/>
</dbReference>
<gene>
    <name evidence="8" type="ORF">HUK65_15705</name>
</gene>
<dbReference type="PANTHER" id="PTHR11496">
    <property type="entry name" value="ALCOHOL DEHYDROGENASE"/>
    <property type="match status" value="1"/>
</dbReference>
<accession>A0A7Z0I2K8</accession>
<comment type="catalytic activity">
    <reaction evidence="5">
        <text>a primary alcohol + NAD(+) = an aldehyde + NADH + H(+)</text>
        <dbReference type="Rhea" id="RHEA:10736"/>
        <dbReference type="ChEBI" id="CHEBI:15378"/>
        <dbReference type="ChEBI" id="CHEBI:15734"/>
        <dbReference type="ChEBI" id="CHEBI:17478"/>
        <dbReference type="ChEBI" id="CHEBI:57540"/>
        <dbReference type="ChEBI" id="CHEBI:57945"/>
        <dbReference type="EC" id="1.1.1.1"/>
    </reaction>
</comment>
<evidence type="ECO:0000313" key="9">
    <source>
        <dbReference type="Proteomes" id="UP000529417"/>
    </source>
</evidence>
<feature type="domain" description="Fe-containing alcohol dehydrogenase-like C-terminal" evidence="7">
    <location>
        <begin position="189"/>
        <end position="354"/>
    </location>
</feature>
<dbReference type="InterPro" id="IPR001670">
    <property type="entry name" value="ADH_Fe/GldA"/>
</dbReference>
<comment type="caution">
    <text evidence="8">The sequence shown here is derived from an EMBL/GenBank/DDBJ whole genome shotgun (WGS) entry which is preliminary data.</text>
</comment>
<evidence type="ECO:0000259" key="6">
    <source>
        <dbReference type="Pfam" id="PF00465"/>
    </source>
</evidence>
<dbReference type="PROSITE" id="PS00913">
    <property type="entry name" value="ADH_IRON_1"/>
    <property type="match status" value="1"/>
</dbReference>
<organism evidence="8 9">
    <name type="scientific">Rhabdonatronobacter sediminivivens</name>
    <dbReference type="NCBI Taxonomy" id="2743469"/>
    <lineage>
        <taxon>Bacteria</taxon>
        <taxon>Pseudomonadati</taxon>
        <taxon>Pseudomonadota</taxon>
        <taxon>Alphaproteobacteria</taxon>
        <taxon>Rhodobacterales</taxon>
        <taxon>Paracoccaceae</taxon>
        <taxon>Rhabdonatronobacter</taxon>
    </lineage>
</organism>
<evidence type="ECO:0000256" key="2">
    <source>
        <dbReference type="ARBA" id="ARBA00007358"/>
    </source>
</evidence>
<proteinExistence type="inferred from homology"/>
<dbReference type="EMBL" id="JACBXS010000045">
    <property type="protein sequence ID" value="NYS26432.1"/>
    <property type="molecule type" value="Genomic_DNA"/>
</dbReference>
<evidence type="ECO:0000256" key="4">
    <source>
        <dbReference type="ARBA" id="ARBA00023027"/>
    </source>
</evidence>
<dbReference type="Gene3D" id="3.40.50.1970">
    <property type="match status" value="1"/>
</dbReference>
<dbReference type="GO" id="GO:0046872">
    <property type="term" value="F:metal ion binding"/>
    <property type="evidence" value="ECO:0007669"/>
    <property type="project" value="InterPro"/>
</dbReference>
<dbReference type="InterPro" id="IPR018211">
    <property type="entry name" value="ADH_Fe_CS"/>
</dbReference>
<dbReference type="PANTHER" id="PTHR11496:SF102">
    <property type="entry name" value="ALCOHOL DEHYDROGENASE 4"/>
    <property type="match status" value="1"/>
</dbReference>
<evidence type="ECO:0000259" key="7">
    <source>
        <dbReference type="Pfam" id="PF25137"/>
    </source>
</evidence>
<reference evidence="8 9" key="1">
    <citation type="journal article" date="2000" name="Arch. Microbiol.">
        <title>Rhodobaca bogoriensis gen. nov. and sp. nov., an alkaliphilic purple nonsulfur bacterium from African Rift Valley soda lakes.</title>
        <authorList>
            <person name="Milford A.D."/>
            <person name="Achenbach L.A."/>
            <person name="Jung D.O."/>
            <person name="Madigan M.T."/>
        </authorList>
    </citation>
    <scope>NUCLEOTIDE SEQUENCE [LARGE SCALE GENOMIC DNA]</scope>
    <source>
        <strain evidence="8 9">2376</strain>
    </source>
</reference>
<dbReference type="InterPro" id="IPR056798">
    <property type="entry name" value="ADH_Fe_C"/>
</dbReference>
<protein>
    <submittedName>
        <fullName evidence="8">Phosphonoacetaldehyde reductase</fullName>
    </submittedName>
</protein>
<dbReference type="NCBIfam" id="TIGR03405">
    <property type="entry name" value="Phn_Fe-ADH"/>
    <property type="match status" value="1"/>
</dbReference>
<dbReference type="FunFam" id="3.40.50.1970:FF:000003">
    <property type="entry name" value="Alcohol dehydrogenase, iron-containing"/>
    <property type="match status" value="1"/>
</dbReference>
<dbReference type="RefSeq" id="WP_179907227.1">
    <property type="nucleotide sequence ID" value="NZ_JACBXS010000045.1"/>
</dbReference>
<evidence type="ECO:0000256" key="5">
    <source>
        <dbReference type="ARBA" id="ARBA00049243"/>
    </source>
</evidence>
<keyword evidence="3" id="KW-0560">Oxidoreductase</keyword>
<evidence type="ECO:0000256" key="3">
    <source>
        <dbReference type="ARBA" id="ARBA00023002"/>
    </source>
</evidence>
<keyword evidence="9" id="KW-1185">Reference proteome</keyword>
<dbReference type="GO" id="GO:0017000">
    <property type="term" value="P:antibiotic biosynthetic process"/>
    <property type="evidence" value="ECO:0007669"/>
    <property type="project" value="InterPro"/>
</dbReference>
<dbReference type="GO" id="GO:0004022">
    <property type="term" value="F:alcohol dehydrogenase (NAD+) activity"/>
    <property type="evidence" value="ECO:0007669"/>
    <property type="project" value="UniProtKB-EC"/>
</dbReference>
<dbReference type="InterPro" id="IPR017775">
    <property type="entry name" value="ADH_Fe_PsrA-like"/>
</dbReference>
<dbReference type="Gene3D" id="1.20.1090.10">
    <property type="entry name" value="Dehydroquinate synthase-like - alpha domain"/>
    <property type="match status" value="1"/>
</dbReference>
<dbReference type="InterPro" id="IPR039697">
    <property type="entry name" value="Alcohol_dehydrogenase_Fe"/>
</dbReference>
<dbReference type="Pfam" id="PF00465">
    <property type="entry name" value="Fe-ADH"/>
    <property type="match status" value="1"/>
</dbReference>
<sequence>MWTYWNPVRIRFGAGSFEQLAGQLAGRRYLLVTYPDGFAAGLAAQITAQAGGQAGPPALVIDDIAPNPDLNALERQVQRLTALETPPQVIVALGGGSVIDSAKVFAAAARGGLAPVLDHLRKTPAPARFDPLPIIAVPTTAGTGSEVTHWATVWDSAAGRKYSLALPGLYPEAAIIDPALMLSKPRGLTVSTGLDAFSHALESVWNHHATPVSRLYAVAAAREIMAVLPALAADLANPGLRARMAQAALFAGMAFSVTKTAIAHSISYPITLRHGVIHGIACSFTLPAIARSLEGVGGPVAEAIEAALGAPPGPDAAARLERFLTGLEVSTLPGDYGIDPAGMQDMVRDAFEGERGQNFIGQRTALLASLQTMA</sequence>
<name>A0A7Z0I2K8_9RHOB</name>
<dbReference type="SUPFAM" id="SSF56796">
    <property type="entry name" value="Dehydroquinate synthase-like"/>
    <property type="match status" value="1"/>
</dbReference>